<evidence type="ECO:0000259" key="4">
    <source>
        <dbReference type="PROSITE" id="PS50949"/>
    </source>
</evidence>
<keyword evidence="1" id="KW-0805">Transcription regulation</keyword>
<keyword evidence="3" id="KW-0804">Transcription</keyword>
<sequence>MSSPKYRQLVADIREKISSGELAAGAQIPSTAELCSQYSVSATVVNQAVLILDAEGLIEGVPGVGRFVKKKEK</sequence>
<accession>A0A841BWF1</accession>
<reference evidence="5 6" key="1">
    <citation type="submission" date="2020-08" db="EMBL/GenBank/DDBJ databases">
        <title>Sequencing the genomes of 1000 actinobacteria strains.</title>
        <authorList>
            <person name="Klenk H.-P."/>
        </authorList>
    </citation>
    <scope>NUCLEOTIDE SEQUENCE [LARGE SCALE GENOMIC DNA]</scope>
    <source>
        <strain evidence="5 6">DSM 45362</strain>
    </source>
</reference>
<evidence type="ECO:0000313" key="5">
    <source>
        <dbReference type="EMBL" id="MBB5871253.1"/>
    </source>
</evidence>
<dbReference type="GO" id="GO:0003700">
    <property type="term" value="F:DNA-binding transcription factor activity"/>
    <property type="evidence" value="ECO:0007669"/>
    <property type="project" value="InterPro"/>
</dbReference>
<dbReference type="RefSeq" id="WP_184839183.1">
    <property type="nucleotide sequence ID" value="NZ_JACHMN010000002.1"/>
</dbReference>
<dbReference type="EMBL" id="JACHMN010000002">
    <property type="protein sequence ID" value="MBB5871253.1"/>
    <property type="molecule type" value="Genomic_DNA"/>
</dbReference>
<name>A0A841BWF1_9ACTN</name>
<dbReference type="CDD" id="cd07377">
    <property type="entry name" value="WHTH_GntR"/>
    <property type="match status" value="1"/>
</dbReference>
<dbReference type="AlphaFoldDB" id="A0A841BWF1"/>
<dbReference type="Pfam" id="PF00392">
    <property type="entry name" value="GntR"/>
    <property type="match status" value="1"/>
</dbReference>
<evidence type="ECO:0000256" key="1">
    <source>
        <dbReference type="ARBA" id="ARBA00023015"/>
    </source>
</evidence>
<keyword evidence="6" id="KW-1185">Reference proteome</keyword>
<dbReference type="Gene3D" id="1.10.10.10">
    <property type="entry name" value="Winged helix-like DNA-binding domain superfamily/Winged helix DNA-binding domain"/>
    <property type="match status" value="1"/>
</dbReference>
<dbReference type="InterPro" id="IPR036388">
    <property type="entry name" value="WH-like_DNA-bd_sf"/>
</dbReference>
<organism evidence="5 6">
    <name type="scientific">Allocatelliglobosispora scoriae</name>
    <dbReference type="NCBI Taxonomy" id="643052"/>
    <lineage>
        <taxon>Bacteria</taxon>
        <taxon>Bacillati</taxon>
        <taxon>Actinomycetota</taxon>
        <taxon>Actinomycetes</taxon>
        <taxon>Micromonosporales</taxon>
        <taxon>Micromonosporaceae</taxon>
        <taxon>Allocatelliglobosispora</taxon>
    </lineage>
</organism>
<dbReference type="InterPro" id="IPR000524">
    <property type="entry name" value="Tscrpt_reg_HTH_GntR"/>
</dbReference>
<dbReference type="SUPFAM" id="SSF46785">
    <property type="entry name" value="Winged helix' DNA-binding domain"/>
    <property type="match status" value="1"/>
</dbReference>
<dbReference type="PANTHER" id="PTHR44846:SF17">
    <property type="entry name" value="GNTR-FAMILY TRANSCRIPTIONAL REGULATOR"/>
    <property type="match status" value="1"/>
</dbReference>
<gene>
    <name evidence="5" type="ORF">F4553_004632</name>
</gene>
<dbReference type="GO" id="GO:0045892">
    <property type="term" value="P:negative regulation of DNA-templated transcription"/>
    <property type="evidence" value="ECO:0007669"/>
    <property type="project" value="TreeGrafter"/>
</dbReference>
<dbReference type="PROSITE" id="PS50949">
    <property type="entry name" value="HTH_GNTR"/>
    <property type="match status" value="1"/>
</dbReference>
<dbReference type="InterPro" id="IPR036390">
    <property type="entry name" value="WH_DNA-bd_sf"/>
</dbReference>
<proteinExistence type="predicted"/>
<protein>
    <submittedName>
        <fullName evidence="5">GntR family transcriptional regulator</fullName>
    </submittedName>
</protein>
<evidence type="ECO:0000313" key="6">
    <source>
        <dbReference type="Proteomes" id="UP000587527"/>
    </source>
</evidence>
<feature type="domain" description="HTH gntR-type" evidence="4">
    <location>
        <begin position="3"/>
        <end position="71"/>
    </location>
</feature>
<evidence type="ECO:0000256" key="3">
    <source>
        <dbReference type="ARBA" id="ARBA00023163"/>
    </source>
</evidence>
<comment type="caution">
    <text evidence="5">The sequence shown here is derived from an EMBL/GenBank/DDBJ whole genome shotgun (WGS) entry which is preliminary data.</text>
</comment>
<evidence type="ECO:0000256" key="2">
    <source>
        <dbReference type="ARBA" id="ARBA00023125"/>
    </source>
</evidence>
<keyword evidence="2" id="KW-0238">DNA-binding</keyword>
<dbReference type="Proteomes" id="UP000587527">
    <property type="component" value="Unassembled WGS sequence"/>
</dbReference>
<dbReference type="PANTHER" id="PTHR44846">
    <property type="entry name" value="MANNOSYL-D-GLYCERATE TRANSPORT/METABOLISM SYSTEM REPRESSOR MNGR-RELATED"/>
    <property type="match status" value="1"/>
</dbReference>
<dbReference type="SMART" id="SM00345">
    <property type="entry name" value="HTH_GNTR"/>
    <property type="match status" value="1"/>
</dbReference>
<dbReference type="GO" id="GO:0003677">
    <property type="term" value="F:DNA binding"/>
    <property type="evidence" value="ECO:0007669"/>
    <property type="project" value="UniProtKB-KW"/>
</dbReference>
<dbReference type="InterPro" id="IPR050679">
    <property type="entry name" value="Bact_HTH_transcr_reg"/>
</dbReference>